<proteinExistence type="predicted"/>
<evidence type="ECO:0000259" key="2">
    <source>
        <dbReference type="Pfam" id="PF13638"/>
    </source>
</evidence>
<dbReference type="OrthoDB" id="2676585at2"/>
<dbReference type="InterPro" id="IPR002716">
    <property type="entry name" value="PIN_dom"/>
</dbReference>
<dbReference type="Gene3D" id="3.40.50.1010">
    <property type="entry name" value="5'-nuclease"/>
    <property type="match status" value="1"/>
</dbReference>
<accession>A0A559JDK4</accession>
<evidence type="ECO:0000256" key="1">
    <source>
        <dbReference type="SAM" id="Phobius"/>
    </source>
</evidence>
<feature type="domain" description="PIN" evidence="2">
    <location>
        <begin position="117"/>
        <end position="240"/>
    </location>
</feature>
<dbReference type="RefSeq" id="WP_144704476.1">
    <property type="nucleotide sequence ID" value="NZ_VNJJ01000010.1"/>
</dbReference>
<comment type="caution">
    <text evidence="3">The sequence shown here is derived from an EMBL/GenBank/DDBJ whole genome shotgun (WGS) entry which is preliminary data.</text>
</comment>
<organism evidence="3 4">
    <name type="scientific">Cohnella terricola</name>
    <dbReference type="NCBI Taxonomy" id="1289167"/>
    <lineage>
        <taxon>Bacteria</taxon>
        <taxon>Bacillati</taxon>
        <taxon>Bacillota</taxon>
        <taxon>Bacilli</taxon>
        <taxon>Bacillales</taxon>
        <taxon>Paenibacillaceae</taxon>
        <taxon>Cohnella</taxon>
    </lineage>
</organism>
<keyword evidence="1" id="KW-1133">Transmembrane helix</keyword>
<feature type="transmembrane region" description="Helical" evidence="1">
    <location>
        <begin position="256"/>
        <end position="279"/>
    </location>
</feature>
<keyword evidence="4" id="KW-1185">Reference proteome</keyword>
<keyword evidence="1" id="KW-0812">Transmembrane</keyword>
<evidence type="ECO:0000313" key="3">
    <source>
        <dbReference type="EMBL" id="TVX97955.1"/>
    </source>
</evidence>
<dbReference type="Pfam" id="PF13638">
    <property type="entry name" value="PIN_4"/>
    <property type="match status" value="1"/>
</dbReference>
<reference evidence="3 4" key="1">
    <citation type="submission" date="2019-07" db="EMBL/GenBank/DDBJ databases">
        <authorList>
            <person name="Kim J."/>
        </authorList>
    </citation>
    <scope>NUCLEOTIDE SEQUENCE [LARGE SCALE GENOMIC DNA]</scope>
    <source>
        <strain evidence="3 4">G13</strain>
    </source>
</reference>
<sequence>MKIKIFFFTMLGFTMLQTAAMASGLSEIQEAQHKKAAMIPTLIVLFFLLGLAIAATKAALLYFTYRQQYGSKKALSKVLLNPKSILNTSTNSKQWKLAEQLHKALRTKKGQNLAFGLDTNILMYLSSDIFYLLKNETILVSRYVQQELDGLKNNADKETAANARRAFKALGDAQINDHHVQIVPGVDYKTLTRYNLADTKDDRIIASYLNVSAANPSAICFISHDNGAKITARNAGLTVLETSAPDRTKPDAQRKVIWGGGLVITILLLLFGSQLVSFIKANNEVSSAFSNPTESKVGIAKDAPNAALDVATRNPESIYFSEYQSEFEKATQSSDKLIAELIALPDKERADGTQQLRELLTTLMSKHYPNVRMDSLTDHQVQGTFYIGQGDVRFGLLCLDYYLNANDTKLQEIIAIDASDVGSHLFSQYTKVNSVKRDIGEIISYGLTAN</sequence>
<protein>
    <submittedName>
        <fullName evidence="3">Phosphate starvation-inducible protein PhoH</fullName>
    </submittedName>
</protein>
<feature type="transmembrane region" description="Helical" evidence="1">
    <location>
        <begin position="38"/>
        <end position="63"/>
    </location>
</feature>
<dbReference type="AlphaFoldDB" id="A0A559JDK4"/>
<name>A0A559JDK4_9BACL</name>
<evidence type="ECO:0000313" key="4">
    <source>
        <dbReference type="Proteomes" id="UP000316330"/>
    </source>
</evidence>
<dbReference type="Proteomes" id="UP000316330">
    <property type="component" value="Unassembled WGS sequence"/>
</dbReference>
<keyword evidence="1" id="KW-0472">Membrane</keyword>
<gene>
    <name evidence="3" type="ORF">FPZ45_17060</name>
</gene>
<dbReference type="EMBL" id="VNJJ01000010">
    <property type="protein sequence ID" value="TVX97955.1"/>
    <property type="molecule type" value="Genomic_DNA"/>
</dbReference>